<protein>
    <submittedName>
        <fullName evidence="6">Transcriptional regulator</fullName>
    </submittedName>
</protein>
<dbReference type="GO" id="GO:0032993">
    <property type="term" value="C:protein-DNA complex"/>
    <property type="evidence" value="ECO:0007669"/>
    <property type="project" value="TreeGrafter"/>
</dbReference>
<keyword evidence="2" id="KW-0805">Transcription regulation</keyword>
<reference evidence="6" key="1">
    <citation type="journal article" date="2014" name="Int. J. Syst. Evol. Microbiol.">
        <title>Complete genome sequence of Corynebacterium casei LMG S-19264T (=DSM 44701T), isolated from a smear-ripened cheese.</title>
        <authorList>
            <consortium name="US DOE Joint Genome Institute (JGI-PGF)"/>
            <person name="Walter F."/>
            <person name="Albersmeier A."/>
            <person name="Kalinowski J."/>
            <person name="Ruckert C."/>
        </authorList>
    </citation>
    <scope>NUCLEOTIDE SEQUENCE</scope>
    <source>
        <strain evidence="6">CGMCC 1.15966</strain>
    </source>
</reference>
<dbReference type="GO" id="GO:0003677">
    <property type="term" value="F:DNA binding"/>
    <property type="evidence" value="ECO:0007669"/>
    <property type="project" value="UniProtKB-KW"/>
</dbReference>
<dbReference type="InterPro" id="IPR036388">
    <property type="entry name" value="WH-like_DNA-bd_sf"/>
</dbReference>
<dbReference type="SUPFAM" id="SSF53850">
    <property type="entry name" value="Periplasmic binding protein-like II"/>
    <property type="match status" value="1"/>
</dbReference>
<dbReference type="FunFam" id="1.10.10.10:FF:000001">
    <property type="entry name" value="LysR family transcriptional regulator"/>
    <property type="match status" value="1"/>
</dbReference>
<comment type="caution">
    <text evidence="6">The sequence shown here is derived from an EMBL/GenBank/DDBJ whole genome shotgun (WGS) entry which is preliminary data.</text>
</comment>
<feature type="domain" description="HTH lysR-type" evidence="5">
    <location>
        <begin position="1"/>
        <end position="58"/>
    </location>
</feature>
<dbReference type="Gene3D" id="1.10.10.10">
    <property type="entry name" value="Winged helix-like DNA-binding domain superfamily/Winged helix DNA-binding domain"/>
    <property type="match status" value="1"/>
</dbReference>
<dbReference type="Gene3D" id="3.40.190.10">
    <property type="entry name" value="Periplasmic binding protein-like II"/>
    <property type="match status" value="2"/>
</dbReference>
<evidence type="ECO:0000256" key="3">
    <source>
        <dbReference type="ARBA" id="ARBA00023125"/>
    </source>
</evidence>
<evidence type="ECO:0000256" key="4">
    <source>
        <dbReference type="ARBA" id="ARBA00023163"/>
    </source>
</evidence>
<dbReference type="GO" id="GO:0003700">
    <property type="term" value="F:DNA-binding transcription factor activity"/>
    <property type="evidence" value="ECO:0007669"/>
    <property type="project" value="InterPro"/>
</dbReference>
<dbReference type="InterPro" id="IPR000847">
    <property type="entry name" value="LysR_HTH_N"/>
</dbReference>
<dbReference type="PANTHER" id="PTHR30346">
    <property type="entry name" value="TRANSCRIPTIONAL DUAL REGULATOR HCAR-RELATED"/>
    <property type="match status" value="1"/>
</dbReference>
<name>A0A8H9G111_9SPHI</name>
<dbReference type="InterPro" id="IPR005119">
    <property type="entry name" value="LysR_subst-bd"/>
</dbReference>
<gene>
    <name evidence="6" type="ORF">GCM10011516_23670</name>
</gene>
<dbReference type="RefSeq" id="WP_094280599.1">
    <property type="nucleotide sequence ID" value="NZ_BMKM01000005.1"/>
</dbReference>
<dbReference type="CDD" id="cd05466">
    <property type="entry name" value="PBP2_LTTR_substrate"/>
    <property type="match status" value="1"/>
</dbReference>
<comment type="similarity">
    <text evidence="1">Belongs to the LysR transcriptional regulatory family.</text>
</comment>
<dbReference type="EMBL" id="BMKM01000005">
    <property type="protein sequence ID" value="GGE25282.1"/>
    <property type="molecule type" value="Genomic_DNA"/>
</dbReference>
<reference evidence="6" key="2">
    <citation type="submission" date="2020-09" db="EMBL/GenBank/DDBJ databases">
        <authorList>
            <person name="Sun Q."/>
            <person name="Zhou Y."/>
        </authorList>
    </citation>
    <scope>NUCLEOTIDE SEQUENCE</scope>
    <source>
        <strain evidence="6">CGMCC 1.15966</strain>
    </source>
</reference>
<evidence type="ECO:0000256" key="1">
    <source>
        <dbReference type="ARBA" id="ARBA00009437"/>
    </source>
</evidence>
<dbReference type="PRINTS" id="PR00039">
    <property type="entry name" value="HTHLYSR"/>
</dbReference>
<dbReference type="Proteomes" id="UP000614460">
    <property type="component" value="Unassembled WGS sequence"/>
</dbReference>
<keyword evidence="3" id="KW-0238">DNA-binding</keyword>
<dbReference type="SUPFAM" id="SSF46785">
    <property type="entry name" value="Winged helix' DNA-binding domain"/>
    <property type="match status" value="1"/>
</dbReference>
<keyword evidence="4" id="KW-0804">Transcription</keyword>
<dbReference type="Pfam" id="PF03466">
    <property type="entry name" value="LysR_substrate"/>
    <property type="match status" value="1"/>
</dbReference>
<dbReference type="Pfam" id="PF00126">
    <property type="entry name" value="HTH_1"/>
    <property type="match status" value="1"/>
</dbReference>
<dbReference type="InterPro" id="IPR036390">
    <property type="entry name" value="WH_DNA-bd_sf"/>
</dbReference>
<evidence type="ECO:0000256" key="2">
    <source>
        <dbReference type="ARBA" id="ARBA00023015"/>
    </source>
</evidence>
<dbReference type="PANTHER" id="PTHR30346:SF28">
    <property type="entry name" value="HTH-TYPE TRANSCRIPTIONAL REGULATOR CYNR"/>
    <property type="match status" value="1"/>
</dbReference>
<sequence length="290" mass="33356">MELRHLHYFKTLAEELHFGHAAKRLFISQPPLSRQIKELELELKAELFIRNNKKVELTEAGKYFYAQVDAMISHLEIVKNTTRLIHEQVSGEIRLGYISSTPKQFIANILEDLKITFPLLQVNLIEASSMVQVKSLLNGKLDLAIIRGKIPENNIQMKLLFKDELCVVAPLKNFGKFALDEIKSMDYISFNNDYAPDYFKLSEELSQKLNFEPKIKHQCNNMNAILELVRLKVGYAIAPFSIVQSNKDLTIIKSSEIQKKIESNVYLAYHADNSSMGMRQILDRIGKLQK</sequence>
<organism evidence="6 7">
    <name type="scientific">Sphingobacterium cellulitidis</name>
    <dbReference type="NCBI Taxonomy" id="1768011"/>
    <lineage>
        <taxon>Bacteria</taxon>
        <taxon>Pseudomonadati</taxon>
        <taxon>Bacteroidota</taxon>
        <taxon>Sphingobacteriia</taxon>
        <taxon>Sphingobacteriales</taxon>
        <taxon>Sphingobacteriaceae</taxon>
        <taxon>Sphingobacterium</taxon>
    </lineage>
</organism>
<evidence type="ECO:0000313" key="7">
    <source>
        <dbReference type="Proteomes" id="UP000614460"/>
    </source>
</evidence>
<keyword evidence="7" id="KW-1185">Reference proteome</keyword>
<evidence type="ECO:0000259" key="5">
    <source>
        <dbReference type="PROSITE" id="PS50931"/>
    </source>
</evidence>
<proteinExistence type="inferred from homology"/>
<dbReference type="PROSITE" id="PS50931">
    <property type="entry name" value="HTH_LYSR"/>
    <property type="match status" value="1"/>
</dbReference>
<accession>A0A8H9G111</accession>
<evidence type="ECO:0000313" key="6">
    <source>
        <dbReference type="EMBL" id="GGE25282.1"/>
    </source>
</evidence>
<dbReference type="AlphaFoldDB" id="A0A8H9G111"/>